<comment type="caution">
    <text evidence="1">The sequence shown here is derived from an EMBL/GenBank/DDBJ whole genome shotgun (WGS) entry which is preliminary data.</text>
</comment>
<keyword evidence="2" id="KW-1185">Reference proteome</keyword>
<dbReference type="EMBL" id="JBHRZT010000072">
    <property type="protein sequence ID" value="MFC3885790.1"/>
    <property type="molecule type" value="Genomic_DNA"/>
</dbReference>
<protein>
    <submittedName>
        <fullName evidence="1">Uncharacterized protein</fullName>
    </submittedName>
</protein>
<name>A0ABV8B7D6_9BACI</name>
<organism evidence="1 2">
    <name type="scientific">Bacillus songklensis</name>
    <dbReference type="NCBI Taxonomy" id="1069116"/>
    <lineage>
        <taxon>Bacteria</taxon>
        <taxon>Bacillati</taxon>
        <taxon>Bacillota</taxon>
        <taxon>Bacilli</taxon>
        <taxon>Bacillales</taxon>
        <taxon>Bacillaceae</taxon>
        <taxon>Bacillus</taxon>
    </lineage>
</organism>
<evidence type="ECO:0000313" key="2">
    <source>
        <dbReference type="Proteomes" id="UP001595752"/>
    </source>
</evidence>
<gene>
    <name evidence="1" type="ORF">ACFOU2_20855</name>
</gene>
<accession>A0ABV8B7D6</accession>
<dbReference type="Proteomes" id="UP001595752">
    <property type="component" value="Unassembled WGS sequence"/>
</dbReference>
<reference evidence="2" key="1">
    <citation type="journal article" date="2019" name="Int. J. Syst. Evol. Microbiol.">
        <title>The Global Catalogue of Microorganisms (GCM) 10K type strain sequencing project: providing services to taxonomists for standard genome sequencing and annotation.</title>
        <authorList>
            <consortium name="The Broad Institute Genomics Platform"/>
            <consortium name="The Broad Institute Genome Sequencing Center for Infectious Disease"/>
            <person name="Wu L."/>
            <person name="Ma J."/>
        </authorList>
    </citation>
    <scope>NUCLEOTIDE SEQUENCE [LARGE SCALE GENOMIC DNA]</scope>
    <source>
        <strain evidence="2">CCUG 61889</strain>
    </source>
</reference>
<sequence length="69" mass="8322">MNIQTSTKRERWMRRDLLDLECFRWETNSVMEKSILLEIEDLLIILIPGKSGEKGKKRMLYKIFHLVAR</sequence>
<evidence type="ECO:0000313" key="1">
    <source>
        <dbReference type="EMBL" id="MFC3885790.1"/>
    </source>
</evidence>
<proteinExistence type="predicted"/>